<feature type="compositionally biased region" description="Gly residues" evidence="1">
    <location>
        <begin position="28"/>
        <end position="40"/>
    </location>
</feature>
<dbReference type="AlphaFoldDB" id="A0AAE0P2U9"/>
<protein>
    <submittedName>
        <fullName evidence="3">Uncharacterized protein</fullName>
    </submittedName>
</protein>
<name>A0AAE0P2U9_SORBR</name>
<evidence type="ECO:0000313" key="4">
    <source>
        <dbReference type="Proteomes" id="UP001281003"/>
    </source>
</evidence>
<evidence type="ECO:0000256" key="2">
    <source>
        <dbReference type="SAM" id="Phobius"/>
    </source>
</evidence>
<keyword evidence="2" id="KW-1133">Transmembrane helix</keyword>
<accession>A0AAE0P2U9</accession>
<keyword evidence="4" id="KW-1185">Reference proteome</keyword>
<feature type="region of interest" description="Disordered" evidence="1">
    <location>
        <begin position="27"/>
        <end position="49"/>
    </location>
</feature>
<keyword evidence="2" id="KW-0812">Transmembrane</keyword>
<evidence type="ECO:0000256" key="1">
    <source>
        <dbReference type="SAM" id="MobiDB-lite"/>
    </source>
</evidence>
<feature type="transmembrane region" description="Helical" evidence="2">
    <location>
        <begin position="182"/>
        <end position="202"/>
    </location>
</feature>
<reference evidence="3" key="2">
    <citation type="submission" date="2023-07" db="EMBL/GenBank/DDBJ databases">
        <authorList>
            <consortium name="Lawrence Berkeley National Laboratory"/>
            <person name="Haridas S."/>
            <person name="Hensen N."/>
            <person name="Bonometti L."/>
            <person name="Westerberg I."/>
            <person name="Brannstrom I.O."/>
            <person name="Guillou S."/>
            <person name="Cros-Aarteil S."/>
            <person name="Calhoun S."/>
            <person name="Kuo A."/>
            <person name="Mondo S."/>
            <person name="Pangilinan J."/>
            <person name="Riley R."/>
            <person name="LaButti K."/>
            <person name="Andreopoulos B."/>
            <person name="Lipzen A."/>
            <person name="Chen C."/>
            <person name="Yanf M."/>
            <person name="Daum C."/>
            <person name="Ng V."/>
            <person name="Clum A."/>
            <person name="Steindorff A."/>
            <person name="Ohm R."/>
            <person name="Martin F."/>
            <person name="Silar P."/>
            <person name="Natvig D."/>
            <person name="Lalanne C."/>
            <person name="Gautier V."/>
            <person name="Ament-velasquez S.L."/>
            <person name="Kruys A."/>
            <person name="Hutchinson M.I."/>
            <person name="Powell A.J."/>
            <person name="Barry K."/>
            <person name="Miller A.N."/>
            <person name="Grigoriev I.V."/>
            <person name="Debuchy R."/>
            <person name="Gladieux P."/>
            <person name="Thoren M.H."/>
            <person name="Johannesson H."/>
        </authorList>
    </citation>
    <scope>NUCLEOTIDE SEQUENCE</scope>
    <source>
        <strain evidence="3">FGSC 1904</strain>
    </source>
</reference>
<evidence type="ECO:0000313" key="3">
    <source>
        <dbReference type="EMBL" id="KAK3392383.1"/>
    </source>
</evidence>
<comment type="caution">
    <text evidence="3">The sequence shown here is derived from an EMBL/GenBank/DDBJ whole genome shotgun (WGS) entry which is preliminary data.</text>
</comment>
<dbReference type="EMBL" id="JAUTDP010000011">
    <property type="protein sequence ID" value="KAK3392383.1"/>
    <property type="molecule type" value="Genomic_DNA"/>
</dbReference>
<organism evidence="3 4">
    <name type="scientific">Sordaria brevicollis</name>
    <dbReference type="NCBI Taxonomy" id="83679"/>
    <lineage>
        <taxon>Eukaryota</taxon>
        <taxon>Fungi</taxon>
        <taxon>Dikarya</taxon>
        <taxon>Ascomycota</taxon>
        <taxon>Pezizomycotina</taxon>
        <taxon>Sordariomycetes</taxon>
        <taxon>Sordariomycetidae</taxon>
        <taxon>Sordariales</taxon>
        <taxon>Sordariaceae</taxon>
        <taxon>Sordaria</taxon>
    </lineage>
</organism>
<sequence length="207" mass="21565">MKLSWQQPSGLAWKSVQSVAVILRRGNGKGNQNGSGGDGIGSESESEGSVPGSKCVCLIQPNLMSVRVVRILKFAVGFAPDCAQVAVFRLGCDNSPGSKKAGCGGTGHGLQTLSAAACCLLLMLAPNGTRPENLLIGADMHHFRTRQLDANAMPTDEKGGHLEIPVNNLSIDAAPIVHHQSFSGSCSLGAIVIIIIIVNVIVADSIW</sequence>
<keyword evidence="2" id="KW-0472">Membrane</keyword>
<proteinExistence type="predicted"/>
<reference evidence="3" key="1">
    <citation type="journal article" date="2023" name="Mol. Phylogenet. Evol.">
        <title>Genome-scale phylogeny and comparative genomics of the fungal order Sordariales.</title>
        <authorList>
            <person name="Hensen N."/>
            <person name="Bonometti L."/>
            <person name="Westerberg I."/>
            <person name="Brannstrom I.O."/>
            <person name="Guillou S."/>
            <person name="Cros-Aarteil S."/>
            <person name="Calhoun S."/>
            <person name="Haridas S."/>
            <person name="Kuo A."/>
            <person name="Mondo S."/>
            <person name="Pangilinan J."/>
            <person name="Riley R."/>
            <person name="LaButti K."/>
            <person name="Andreopoulos B."/>
            <person name="Lipzen A."/>
            <person name="Chen C."/>
            <person name="Yan M."/>
            <person name="Daum C."/>
            <person name="Ng V."/>
            <person name="Clum A."/>
            <person name="Steindorff A."/>
            <person name="Ohm R.A."/>
            <person name="Martin F."/>
            <person name="Silar P."/>
            <person name="Natvig D.O."/>
            <person name="Lalanne C."/>
            <person name="Gautier V."/>
            <person name="Ament-Velasquez S.L."/>
            <person name="Kruys A."/>
            <person name="Hutchinson M.I."/>
            <person name="Powell A.J."/>
            <person name="Barry K."/>
            <person name="Miller A.N."/>
            <person name="Grigoriev I.V."/>
            <person name="Debuchy R."/>
            <person name="Gladieux P."/>
            <person name="Hiltunen Thoren M."/>
            <person name="Johannesson H."/>
        </authorList>
    </citation>
    <scope>NUCLEOTIDE SEQUENCE</scope>
    <source>
        <strain evidence="3">FGSC 1904</strain>
    </source>
</reference>
<dbReference type="Proteomes" id="UP001281003">
    <property type="component" value="Unassembled WGS sequence"/>
</dbReference>
<gene>
    <name evidence="3" type="ORF">B0T20DRAFT_488053</name>
</gene>